<dbReference type="Pfam" id="PF02590">
    <property type="entry name" value="SPOUT_MTase"/>
    <property type="match status" value="1"/>
</dbReference>
<dbReference type="Gene3D" id="3.40.1280.10">
    <property type="match status" value="1"/>
</dbReference>
<dbReference type="PIRSF" id="PIRSF004505">
    <property type="entry name" value="MT_bac"/>
    <property type="match status" value="1"/>
</dbReference>
<keyword evidence="8" id="KW-1185">Reference proteome</keyword>
<dbReference type="GO" id="GO:0070038">
    <property type="term" value="F:rRNA (pseudouridine-N3-)-methyltransferase activity"/>
    <property type="evidence" value="ECO:0007669"/>
    <property type="project" value="UniProtKB-UniRule"/>
</dbReference>
<dbReference type="PANTHER" id="PTHR33603">
    <property type="entry name" value="METHYLTRANSFERASE"/>
    <property type="match status" value="1"/>
</dbReference>
<dbReference type="AlphaFoldDB" id="A0AAX4HP71"/>
<comment type="catalytic activity">
    <reaction evidence="5">
        <text>pseudouridine(1915) in 23S rRNA + S-adenosyl-L-methionine = N(3)-methylpseudouridine(1915) in 23S rRNA + S-adenosyl-L-homocysteine + H(+)</text>
        <dbReference type="Rhea" id="RHEA:42752"/>
        <dbReference type="Rhea" id="RHEA-COMP:10221"/>
        <dbReference type="Rhea" id="RHEA-COMP:10222"/>
        <dbReference type="ChEBI" id="CHEBI:15378"/>
        <dbReference type="ChEBI" id="CHEBI:57856"/>
        <dbReference type="ChEBI" id="CHEBI:59789"/>
        <dbReference type="ChEBI" id="CHEBI:65314"/>
        <dbReference type="ChEBI" id="CHEBI:74486"/>
        <dbReference type="EC" id="2.1.1.177"/>
    </reaction>
</comment>
<comment type="function">
    <text evidence="5">Specifically methylates the pseudouridine at position 1915 (m3Psi1915) in 23S rRNA.</text>
</comment>
<dbReference type="PANTHER" id="PTHR33603:SF1">
    <property type="entry name" value="RIBOSOMAL RNA LARGE SUBUNIT METHYLTRANSFERASE H"/>
    <property type="match status" value="1"/>
</dbReference>
<dbReference type="InterPro" id="IPR029028">
    <property type="entry name" value="Alpha/beta_knot_MTases"/>
</dbReference>
<dbReference type="KEGG" id="psti:SOO65_20090"/>
<comment type="subunit">
    <text evidence="5">Homodimer.</text>
</comment>
<feature type="binding site" evidence="5">
    <location>
        <position position="102"/>
    </location>
    <ligand>
        <name>S-adenosyl-L-methionine</name>
        <dbReference type="ChEBI" id="CHEBI:59789"/>
    </ligand>
</feature>
<comment type="caution">
    <text evidence="5">Lacks conserved residue(s) required for the propagation of feature annotation.</text>
</comment>
<gene>
    <name evidence="5" type="primary">rlmH</name>
    <name evidence="7" type="ORF">SOO65_20090</name>
</gene>
<dbReference type="EC" id="2.1.1.177" evidence="5"/>
<dbReference type="Proteomes" id="UP001324634">
    <property type="component" value="Chromosome"/>
</dbReference>
<comment type="subcellular location">
    <subcellularLocation>
        <location evidence="5">Cytoplasm</location>
    </subcellularLocation>
</comment>
<dbReference type="EMBL" id="CP139487">
    <property type="protein sequence ID" value="WPU65000.1"/>
    <property type="molecule type" value="Genomic_DNA"/>
</dbReference>
<evidence type="ECO:0000256" key="6">
    <source>
        <dbReference type="SAM" id="Coils"/>
    </source>
</evidence>
<evidence type="ECO:0000256" key="3">
    <source>
        <dbReference type="ARBA" id="ARBA00022691"/>
    </source>
</evidence>
<dbReference type="SUPFAM" id="SSF75217">
    <property type="entry name" value="alpha/beta knot"/>
    <property type="match status" value="1"/>
</dbReference>
<organism evidence="7 8">
    <name type="scientific">Peredibacter starrii</name>
    <dbReference type="NCBI Taxonomy" id="28202"/>
    <lineage>
        <taxon>Bacteria</taxon>
        <taxon>Pseudomonadati</taxon>
        <taxon>Bdellovibrionota</taxon>
        <taxon>Bacteriovoracia</taxon>
        <taxon>Bacteriovoracales</taxon>
        <taxon>Bacteriovoracaceae</taxon>
        <taxon>Peredibacter</taxon>
    </lineage>
</organism>
<dbReference type="CDD" id="cd18081">
    <property type="entry name" value="RlmH-like"/>
    <property type="match status" value="1"/>
</dbReference>
<dbReference type="InterPro" id="IPR029026">
    <property type="entry name" value="tRNA_m1G_MTases_N"/>
</dbReference>
<keyword evidence="3 5" id="KW-0949">S-adenosyl-L-methionine</keyword>
<sequence length="153" mass="17467">MARQIHLIVVGKLKDPHLEAVENDYLKRINNPELVIHEVKASAENKEAEAEAILKKVRDLSQGGGTHMIAMTEWGKRSTSVNFAEWTRQLIERPAKIFFIIAGAEGFSEEILKNCQERISLSELTFPHKLARILLVEQLYRAQTIRSGHPYHN</sequence>
<evidence type="ECO:0000256" key="5">
    <source>
        <dbReference type="HAMAP-Rule" id="MF_00658"/>
    </source>
</evidence>
<keyword evidence="1 5" id="KW-0489">Methyltransferase</keyword>
<keyword evidence="6" id="KW-0175">Coiled coil</keyword>
<name>A0AAX4HP71_9BACT</name>
<feature type="binding site" evidence="5">
    <location>
        <begin position="121"/>
        <end position="126"/>
    </location>
    <ligand>
        <name>S-adenosyl-L-methionine</name>
        <dbReference type="ChEBI" id="CHEBI:59789"/>
    </ligand>
</feature>
<feature type="coiled-coil region" evidence="6">
    <location>
        <begin position="36"/>
        <end position="63"/>
    </location>
</feature>
<evidence type="ECO:0000256" key="1">
    <source>
        <dbReference type="ARBA" id="ARBA00022603"/>
    </source>
</evidence>
<proteinExistence type="inferred from homology"/>
<dbReference type="RefSeq" id="WP_321394872.1">
    <property type="nucleotide sequence ID" value="NZ_CP139487.1"/>
</dbReference>
<keyword evidence="5" id="KW-0698">rRNA processing</keyword>
<reference evidence="7 8" key="1">
    <citation type="submission" date="2023-11" db="EMBL/GenBank/DDBJ databases">
        <title>Peredibacter starrii A3.12.</title>
        <authorList>
            <person name="Mitchell R.J."/>
        </authorList>
    </citation>
    <scope>NUCLEOTIDE SEQUENCE [LARGE SCALE GENOMIC DNA]</scope>
    <source>
        <strain evidence="7 8">A3.12</strain>
    </source>
</reference>
<protein>
    <recommendedName>
        <fullName evidence="5">Ribosomal RNA large subunit methyltransferase H</fullName>
        <ecNumber evidence="5">2.1.1.177</ecNumber>
    </recommendedName>
    <alternativeName>
        <fullName evidence="5">23S rRNA (pseudouridine1915-N3)-methyltransferase</fullName>
    </alternativeName>
    <alternativeName>
        <fullName evidence="5">23S rRNA m3Psi1915 methyltransferase</fullName>
    </alternativeName>
    <alternativeName>
        <fullName evidence="5">rRNA (pseudouridine-N3-)-methyltransferase RlmH</fullName>
    </alternativeName>
</protein>
<dbReference type="HAMAP" id="MF_00658">
    <property type="entry name" value="23SrRNA_methyltr_H"/>
    <property type="match status" value="1"/>
</dbReference>
<evidence type="ECO:0000313" key="8">
    <source>
        <dbReference type="Proteomes" id="UP001324634"/>
    </source>
</evidence>
<keyword evidence="5" id="KW-0963">Cytoplasm</keyword>
<evidence type="ECO:0000313" key="7">
    <source>
        <dbReference type="EMBL" id="WPU65000.1"/>
    </source>
</evidence>
<accession>A0AAX4HP71</accession>
<comment type="similarity">
    <text evidence="4 5">Belongs to the RNA methyltransferase RlmH family.</text>
</comment>
<dbReference type="GO" id="GO:0005737">
    <property type="term" value="C:cytoplasm"/>
    <property type="evidence" value="ECO:0007669"/>
    <property type="project" value="UniProtKB-SubCell"/>
</dbReference>
<keyword evidence="2 5" id="KW-0808">Transferase</keyword>
<dbReference type="InterPro" id="IPR003742">
    <property type="entry name" value="RlmH-like"/>
</dbReference>
<evidence type="ECO:0000256" key="4">
    <source>
        <dbReference type="ARBA" id="ARBA00038303"/>
    </source>
</evidence>
<evidence type="ECO:0000256" key="2">
    <source>
        <dbReference type="ARBA" id="ARBA00022679"/>
    </source>
</evidence>